<evidence type="ECO:0000256" key="5">
    <source>
        <dbReference type="ARBA" id="ARBA00023274"/>
    </source>
</evidence>
<dbReference type="SMART" id="SM00322">
    <property type="entry name" value="KH"/>
    <property type="match status" value="1"/>
</dbReference>
<dbReference type="CDD" id="cd02412">
    <property type="entry name" value="KH-II_30S_S3"/>
    <property type="match status" value="1"/>
</dbReference>
<feature type="compositionally biased region" description="Basic and acidic residues" evidence="10">
    <location>
        <begin position="215"/>
        <end position="229"/>
    </location>
</feature>
<dbReference type="GO" id="GO:0019843">
    <property type="term" value="F:rRNA binding"/>
    <property type="evidence" value="ECO:0007669"/>
    <property type="project" value="UniProtKB-UniRule"/>
</dbReference>
<dbReference type="GO" id="GO:0003729">
    <property type="term" value="F:mRNA binding"/>
    <property type="evidence" value="ECO:0007669"/>
    <property type="project" value="UniProtKB-UniRule"/>
</dbReference>
<keyword evidence="3 8" id="KW-0694">RNA-binding</keyword>
<reference evidence="11 12" key="1">
    <citation type="submission" date="2017-09" db="EMBL/GenBank/DDBJ databases">
        <title>SPAdes assembly of the Mesoplasma lactucae genome.</title>
        <authorList>
            <person name="Knight T.F."/>
            <person name="Rubinstein R."/>
            <person name="Citino T."/>
        </authorList>
    </citation>
    <scope>NUCLEOTIDE SEQUENCE [LARGE SCALE GENOMIC DNA]</scope>
    <source>
        <strain evidence="11 12">831-C4</strain>
    </source>
</reference>
<dbReference type="Proteomes" id="UP000232227">
    <property type="component" value="Chromosome"/>
</dbReference>
<dbReference type="OrthoDB" id="9806396at2"/>
<dbReference type="PANTHER" id="PTHR11760:SF19">
    <property type="entry name" value="SMALL RIBOSOMAL SUBUNIT PROTEIN US3C"/>
    <property type="match status" value="1"/>
</dbReference>
<comment type="similarity">
    <text evidence="1 8 9">Belongs to the universal ribosomal protein uS3 family.</text>
</comment>
<dbReference type="InterPro" id="IPR004044">
    <property type="entry name" value="KH_dom_type_2"/>
</dbReference>
<evidence type="ECO:0000256" key="4">
    <source>
        <dbReference type="ARBA" id="ARBA00022980"/>
    </source>
</evidence>
<dbReference type="FunFam" id="3.30.300.20:FF:000001">
    <property type="entry name" value="30S ribosomal protein S3"/>
    <property type="match status" value="1"/>
</dbReference>
<dbReference type="SUPFAM" id="SSF54821">
    <property type="entry name" value="Ribosomal protein S3 C-terminal domain"/>
    <property type="match status" value="1"/>
</dbReference>
<evidence type="ECO:0000256" key="8">
    <source>
        <dbReference type="HAMAP-Rule" id="MF_01309"/>
    </source>
</evidence>
<organism evidence="11 12">
    <name type="scientific">Mesoplasma lactucae ATCC 49193</name>
    <dbReference type="NCBI Taxonomy" id="81460"/>
    <lineage>
        <taxon>Bacteria</taxon>
        <taxon>Bacillati</taxon>
        <taxon>Mycoplasmatota</taxon>
        <taxon>Mollicutes</taxon>
        <taxon>Entomoplasmatales</taxon>
        <taxon>Entomoplasmataceae</taxon>
        <taxon>Mesoplasma</taxon>
    </lineage>
</organism>
<dbReference type="InterPro" id="IPR009019">
    <property type="entry name" value="KH_sf_prok-type"/>
</dbReference>
<dbReference type="PROSITE" id="PS50823">
    <property type="entry name" value="KH_TYPE_2"/>
    <property type="match status" value="1"/>
</dbReference>
<evidence type="ECO:0000256" key="7">
    <source>
        <dbReference type="ARBA" id="ARBA00035257"/>
    </source>
</evidence>
<evidence type="ECO:0000256" key="3">
    <source>
        <dbReference type="ARBA" id="ARBA00022884"/>
    </source>
</evidence>
<dbReference type="Gene3D" id="3.30.1140.32">
    <property type="entry name" value="Ribosomal protein S3, C-terminal domain"/>
    <property type="match status" value="1"/>
</dbReference>
<dbReference type="RefSeq" id="WP_096862464.1">
    <property type="nucleotide sequence ID" value="NZ_CP023668.1"/>
</dbReference>
<dbReference type="InterPro" id="IPR057258">
    <property type="entry name" value="Ribosomal_uS3"/>
</dbReference>
<dbReference type="GO" id="GO:0006412">
    <property type="term" value="P:translation"/>
    <property type="evidence" value="ECO:0007669"/>
    <property type="project" value="UniProtKB-UniRule"/>
</dbReference>
<keyword evidence="4 8" id="KW-0689">Ribosomal protein</keyword>
<dbReference type="PANTHER" id="PTHR11760">
    <property type="entry name" value="30S/40S RIBOSOMAL PROTEIN S3"/>
    <property type="match status" value="1"/>
</dbReference>
<proteinExistence type="inferred from homology"/>
<dbReference type="GO" id="GO:0022627">
    <property type="term" value="C:cytosolic small ribosomal subunit"/>
    <property type="evidence" value="ECO:0007669"/>
    <property type="project" value="TreeGrafter"/>
</dbReference>
<dbReference type="SUPFAM" id="SSF54814">
    <property type="entry name" value="Prokaryotic type KH domain (KH-domain type II)"/>
    <property type="match status" value="1"/>
</dbReference>
<evidence type="ECO:0000256" key="1">
    <source>
        <dbReference type="ARBA" id="ARBA00010761"/>
    </source>
</evidence>
<evidence type="ECO:0000256" key="6">
    <source>
        <dbReference type="ARBA" id="ARBA00024998"/>
    </source>
</evidence>
<dbReference type="GO" id="GO:0003735">
    <property type="term" value="F:structural constituent of ribosome"/>
    <property type="evidence" value="ECO:0007669"/>
    <property type="project" value="InterPro"/>
</dbReference>
<comment type="function">
    <text evidence="6 8">Binds the lower part of the 30S subunit head. Binds mRNA in the 70S ribosome, positioning it for translation.</text>
</comment>
<evidence type="ECO:0000256" key="2">
    <source>
        <dbReference type="ARBA" id="ARBA00022730"/>
    </source>
</evidence>
<dbReference type="Gene3D" id="3.30.300.20">
    <property type="match status" value="1"/>
</dbReference>
<keyword evidence="2 8" id="KW-0699">rRNA-binding</keyword>
<dbReference type="InterPro" id="IPR001351">
    <property type="entry name" value="Ribosomal_uS3_C"/>
</dbReference>
<dbReference type="Pfam" id="PF07650">
    <property type="entry name" value="KH_2"/>
    <property type="match status" value="1"/>
</dbReference>
<accession>A0A291IR19</accession>
<dbReference type="InterPro" id="IPR005704">
    <property type="entry name" value="Ribosomal_uS3_bac-typ"/>
</dbReference>
<evidence type="ECO:0000256" key="10">
    <source>
        <dbReference type="SAM" id="MobiDB-lite"/>
    </source>
</evidence>
<evidence type="ECO:0000313" key="12">
    <source>
        <dbReference type="Proteomes" id="UP000232227"/>
    </source>
</evidence>
<dbReference type="Pfam" id="PF00189">
    <property type="entry name" value="Ribosomal_S3_C"/>
    <property type="match status" value="1"/>
</dbReference>
<keyword evidence="12" id="KW-1185">Reference proteome</keyword>
<dbReference type="PROSITE" id="PS00548">
    <property type="entry name" value="RIBOSOMAL_S3"/>
    <property type="match status" value="1"/>
</dbReference>
<comment type="subunit">
    <text evidence="8">Part of the 30S ribosomal subunit. Forms a tight complex with proteins S10 and S14.</text>
</comment>
<gene>
    <name evidence="8" type="primary">rpsC</name>
    <name evidence="11" type="ORF">CP520_00140</name>
</gene>
<dbReference type="InterPro" id="IPR018280">
    <property type="entry name" value="Ribosomal_uS3_CS"/>
</dbReference>
<sequence>MGQKVSPNALRLGIVRDWEDRWYAEREEYVKWLDQDIKIRKAVLKQLDNAAVSKIDIERTKKEITLIIKTARPAIVLGAEGKNIENIALTVKKIAKDKNLKVNVKVVEVKNPDADATLVARWIGEQITNRASFRTVQKLAIRRALKGGVKGVKTSVSGRLGGVEMARTEGYLEGAVPLSTLRANIDYALYEAKTTYGQIGVKVWINHGEIIGKMPKDETKPAAEQDIKRRQNNARRNNRTLNVDRGGRK</sequence>
<dbReference type="KEGG" id="mlac:CP520_00140"/>
<dbReference type="EMBL" id="CP023668">
    <property type="protein sequence ID" value="ATG97176.1"/>
    <property type="molecule type" value="Genomic_DNA"/>
</dbReference>
<dbReference type="HAMAP" id="MF_01309_B">
    <property type="entry name" value="Ribosomal_uS3_B"/>
    <property type="match status" value="1"/>
</dbReference>
<name>A0A291IR19_9MOLU</name>
<dbReference type="InterPro" id="IPR015946">
    <property type="entry name" value="KH_dom-like_a/b"/>
</dbReference>
<keyword evidence="5 8" id="KW-0687">Ribonucleoprotein</keyword>
<dbReference type="AlphaFoldDB" id="A0A291IR19"/>
<dbReference type="NCBIfam" id="TIGR01009">
    <property type="entry name" value="rpsC_bact"/>
    <property type="match status" value="1"/>
</dbReference>
<evidence type="ECO:0000313" key="11">
    <source>
        <dbReference type="EMBL" id="ATG97176.1"/>
    </source>
</evidence>
<protein>
    <recommendedName>
        <fullName evidence="7 8">Small ribosomal subunit protein uS3</fullName>
    </recommendedName>
</protein>
<evidence type="ECO:0000256" key="9">
    <source>
        <dbReference type="RuleBase" id="RU003624"/>
    </source>
</evidence>
<dbReference type="InterPro" id="IPR004087">
    <property type="entry name" value="KH_dom"/>
</dbReference>
<feature type="region of interest" description="Disordered" evidence="10">
    <location>
        <begin position="215"/>
        <end position="249"/>
    </location>
</feature>
<dbReference type="InterPro" id="IPR036419">
    <property type="entry name" value="Ribosomal_S3_C_sf"/>
</dbReference>